<keyword evidence="7" id="KW-0406">Ion transport</keyword>
<keyword evidence="12" id="KW-0868">Chloride</keyword>
<dbReference type="GO" id="GO:0045211">
    <property type="term" value="C:postsynaptic membrane"/>
    <property type="evidence" value="ECO:0007669"/>
    <property type="project" value="UniProtKB-SubCell"/>
</dbReference>
<dbReference type="InterPro" id="IPR006029">
    <property type="entry name" value="Neurotrans-gated_channel_TM"/>
</dbReference>
<evidence type="ECO:0000256" key="14">
    <source>
        <dbReference type="ARBA" id="ARBA00023303"/>
    </source>
</evidence>
<keyword evidence="13" id="KW-0628">Postsynaptic cell membrane</keyword>
<keyword evidence="19" id="KW-1185">Reference proteome</keyword>
<accession>A0A914UY08</accession>
<dbReference type="Pfam" id="PF02932">
    <property type="entry name" value="Neur_chan_memb"/>
    <property type="match status" value="1"/>
</dbReference>
<keyword evidence="3 17" id="KW-0812">Transmembrane</keyword>
<dbReference type="SUPFAM" id="SSF90112">
    <property type="entry name" value="Neurotransmitter-gated ion-channel transmembrane pore"/>
    <property type="match status" value="1"/>
</dbReference>
<dbReference type="FunFam" id="1.20.58.390:FF:000067">
    <property type="entry name" value="Glycine receptor subunit alpha-2"/>
    <property type="match status" value="1"/>
</dbReference>
<evidence type="ECO:0000256" key="8">
    <source>
        <dbReference type="ARBA" id="ARBA00023136"/>
    </source>
</evidence>
<dbReference type="InterPro" id="IPR006201">
    <property type="entry name" value="Neur_channel"/>
</dbReference>
<feature type="transmembrane region" description="Helical" evidence="17">
    <location>
        <begin position="136"/>
        <end position="159"/>
    </location>
</feature>
<reference evidence="20" key="1">
    <citation type="submission" date="2022-11" db="UniProtKB">
        <authorList>
            <consortium name="WormBaseParasite"/>
        </authorList>
    </citation>
    <scope>IDENTIFICATION</scope>
</reference>
<evidence type="ECO:0000256" key="7">
    <source>
        <dbReference type="ARBA" id="ARBA00023065"/>
    </source>
</evidence>
<keyword evidence="6" id="KW-0770">Synapse</keyword>
<evidence type="ECO:0000313" key="20">
    <source>
        <dbReference type="WBParaSite" id="PSAMB.scaffold1305size33180.g12403.t1"/>
    </source>
</evidence>
<evidence type="ECO:0000256" key="5">
    <source>
        <dbReference type="ARBA" id="ARBA00022989"/>
    </source>
</evidence>
<feature type="transmembrane region" description="Helical" evidence="17">
    <location>
        <begin position="71"/>
        <end position="95"/>
    </location>
</feature>
<evidence type="ECO:0000256" key="10">
    <source>
        <dbReference type="ARBA" id="ARBA00023173"/>
    </source>
</evidence>
<dbReference type="PANTHER" id="PTHR18945">
    <property type="entry name" value="NEUROTRANSMITTER GATED ION CHANNEL"/>
    <property type="match status" value="1"/>
</dbReference>
<evidence type="ECO:0000256" key="2">
    <source>
        <dbReference type="ARBA" id="ARBA00022475"/>
    </source>
</evidence>
<dbReference type="GO" id="GO:0004888">
    <property type="term" value="F:transmembrane signaling receptor activity"/>
    <property type="evidence" value="ECO:0007669"/>
    <property type="project" value="InterPro"/>
</dbReference>
<dbReference type="PRINTS" id="PR00253">
    <property type="entry name" value="GABAARECEPTR"/>
</dbReference>
<name>A0A914UY08_9BILA</name>
<dbReference type="InterPro" id="IPR038050">
    <property type="entry name" value="Neuro_actylchol_rec"/>
</dbReference>
<keyword evidence="1" id="KW-0813">Transport</keyword>
<dbReference type="GO" id="GO:0034707">
    <property type="term" value="C:chloride channel complex"/>
    <property type="evidence" value="ECO:0007669"/>
    <property type="project" value="UniProtKB-KW"/>
</dbReference>
<dbReference type="GO" id="GO:0005254">
    <property type="term" value="F:chloride channel activity"/>
    <property type="evidence" value="ECO:0007669"/>
    <property type="project" value="UniProtKB-KW"/>
</dbReference>
<comment type="subcellular location">
    <subcellularLocation>
        <location evidence="15">Postsynaptic cell membrane</location>
        <topology evidence="15">Multi-pass membrane protein</topology>
    </subcellularLocation>
</comment>
<keyword evidence="8 17" id="KW-0472">Membrane</keyword>
<dbReference type="AlphaFoldDB" id="A0A914UY08"/>
<evidence type="ECO:0000259" key="18">
    <source>
        <dbReference type="Pfam" id="PF02932"/>
    </source>
</evidence>
<sequence>MALFSDGYTTGDIDYHWGKNRQSDQTEAVKFSPQNLPQFKVEGYLVNDTKASTSSGDYVRLYFEVLLVRSIGFYMMNIFVPSILIVIISWVSFWLNREASPARVALGVTTVLTMTTLTTTTNSTMPKVSYVKAIDYFLGFCFVMVFASLLEYAAVTYLNKKLAQRREKRRKKAEEEQSKPVEYPMFSSSSKPTPVHTAINSPLILPERSGAMVPIMGRYSPVRVMRVPGSPCT</sequence>
<evidence type="ECO:0000256" key="11">
    <source>
        <dbReference type="ARBA" id="ARBA00023180"/>
    </source>
</evidence>
<dbReference type="InterPro" id="IPR006028">
    <property type="entry name" value="GABAA/Glycine_rcpt"/>
</dbReference>
<evidence type="ECO:0000256" key="3">
    <source>
        <dbReference type="ARBA" id="ARBA00022692"/>
    </source>
</evidence>
<dbReference type="Gene3D" id="1.20.58.390">
    <property type="entry name" value="Neurotransmitter-gated ion-channel transmembrane domain"/>
    <property type="match status" value="1"/>
</dbReference>
<keyword evidence="4" id="KW-0732">Signal</keyword>
<keyword evidence="9" id="KW-1015">Disulfide bond</keyword>
<keyword evidence="11" id="KW-0325">Glycoprotein</keyword>
<keyword evidence="10" id="KW-0869">Chloride channel</keyword>
<feature type="transmembrane region" description="Helical" evidence="17">
    <location>
        <begin position="104"/>
        <end position="124"/>
    </location>
</feature>
<evidence type="ECO:0000256" key="9">
    <source>
        <dbReference type="ARBA" id="ARBA00023157"/>
    </source>
</evidence>
<protein>
    <submittedName>
        <fullName evidence="20">Neurotransmitter-gated ion-channel transmembrane domain-containing protein</fullName>
    </submittedName>
</protein>
<evidence type="ECO:0000313" key="19">
    <source>
        <dbReference type="Proteomes" id="UP000887566"/>
    </source>
</evidence>
<organism evidence="19 20">
    <name type="scientific">Plectus sambesii</name>
    <dbReference type="NCBI Taxonomy" id="2011161"/>
    <lineage>
        <taxon>Eukaryota</taxon>
        <taxon>Metazoa</taxon>
        <taxon>Ecdysozoa</taxon>
        <taxon>Nematoda</taxon>
        <taxon>Chromadorea</taxon>
        <taxon>Plectida</taxon>
        <taxon>Plectina</taxon>
        <taxon>Plectoidea</taxon>
        <taxon>Plectidae</taxon>
        <taxon>Plectus</taxon>
    </lineage>
</organism>
<evidence type="ECO:0000256" key="1">
    <source>
        <dbReference type="ARBA" id="ARBA00022448"/>
    </source>
</evidence>
<keyword evidence="2" id="KW-1003">Cell membrane</keyword>
<evidence type="ECO:0000256" key="15">
    <source>
        <dbReference type="ARBA" id="ARBA00034104"/>
    </source>
</evidence>
<evidence type="ECO:0000256" key="17">
    <source>
        <dbReference type="SAM" id="Phobius"/>
    </source>
</evidence>
<keyword evidence="14" id="KW-0407">Ion channel</keyword>
<feature type="region of interest" description="Disordered" evidence="16">
    <location>
        <begin position="169"/>
        <end position="195"/>
    </location>
</feature>
<evidence type="ECO:0000256" key="4">
    <source>
        <dbReference type="ARBA" id="ARBA00022729"/>
    </source>
</evidence>
<proteinExistence type="predicted"/>
<dbReference type="WBParaSite" id="PSAMB.scaffold1305size33180.g12403.t1">
    <property type="protein sequence ID" value="PSAMB.scaffold1305size33180.g12403.t1"/>
    <property type="gene ID" value="PSAMB.scaffold1305size33180.g12403"/>
</dbReference>
<evidence type="ECO:0000256" key="6">
    <source>
        <dbReference type="ARBA" id="ARBA00023018"/>
    </source>
</evidence>
<evidence type="ECO:0000256" key="16">
    <source>
        <dbReference type="SAM" id="MobiDB-lite"/>
    </source>
</evidence>
<dbReference type="Proteomes" id="UP000887566">
    <property type="component" value="Unplaced"/>
</dbReference>
<dbReference type="CDD" id="cd19049">
    <property type="entry name" value="LGIC_TM_anion"/>
    <property type="match status" value="1"/>
</dbReference>
<feature type="domain" description="Neurotransmitter-gated ion-channel transmembrane" evidence="18">
    <location>
        <begin position="79"/>
        <end position="173"/>
    </location>
</feature>
<dbReference type="InterPro" id="IPR036719">
    <property type="entry name" value="Neuro-gated_channel_TM_sf"/>
</dbReference>
<evidence type="ECO:0000256" key="12">
    <source>
        <dbReference type="ARBA" id="ARBA00023214"/>
    </source>
</evidence>
<dbReference type="GO" id="GO:0005230">
    <property type="term" value="F:extracellular ligand-gated monoatomic ion channel activity"/>
    <property type="evidence" value="ECO:0007669"/>
    <property type="project" value="UniProtKB-ARBA"/>
</dbReference>
<keyword evidence="5 17" id="KW-1133">Transmembrane helix</keyword>
<evidence type="ECO:0000256" key="13">
    <source>
        <dbReference type="ARBA" id="ARBA00023257"/>
    </source>
</evidence>